<keyword evidence="2" id="KW-1185">Reference proteome</keyword>
<dbReference type="Proteomes" id="UP000308600">
    <property type="component" value="Unassembled WGS sequence"/>
</dbReference>
<reference evidence="1 2" key="1">
    <citation type="journal article" date="2019" name="Nat. Ecol. Evol.">
        <title>Megaphylogeny resolves global patterns of mushroom evolution.</title>
        <authorList>
            <person name="Varga T."/>
            <person name="Krizsan K."/>
            <person name="Foldi C."/>
            <person name="Dima B."/>
            <person name="Sanchez-Garcia M."/>
            <person name="Sanchez-Ramirez S."/>
            <person name="Szollosi G.J."/>
            <person name="Szarkandi J.G."/>
            <person name="Papp V."/>
            <person name="Albert L."/>
            <person name="Andreopoulos W."/>
            <person name="Angelini C."/>
            <person name="Antonin V."/>
            <person name="Barry K.W."/>
            <person name="Bougher N.L."/>
            <person name="Buchanan P."/>
            <person name="Buyck B."/>
            <person name="Bense V."/>
            <person name="Catcheside P."/>
            <person name="Chovatia M."/>
            <person name="Cooper J."/>
            <person name="Damon W."/>
            <person name="Desjardin D."/>
            <person name="Finy P."/>
            <person name="Geml J."/>
            <person name="Haridas S."/>
            <person name="Hughes K."/>
            <person name="Justo A."/>
            <person name="Karasinski D."/>
            <person name="Kautmanova I."/>
            <person name="Kiss B."/>
            <person name="Kocsube S."/>
            <person name="Kotiranta H."/>
            <person name="LaButti K.M."/>
            <person name="Lechner B.E."/>
            <person name="Liimatainen K."/>
            <person name="Lipzen A."/>
            <person name="Lukacs Z."/>
            <person name="Mihaltcheva S."/>
            <person name="Morgado L.N."/>
            <person name="Niskanen T."/>
            <person name="Noordeloos M.E."/>
            <person name="Ohm R.A."/>
            <person name="Ortiz-Santana B."/>
            <person name="Ovrebo C."/>
            <person name="Racz N."/>
            <person name="Riley R."/>
            <person name="Savchenko A."/>
            <person name="Shiryaev A."/>
            <person name="Soop K."/>
            <person name="Spirin V."/>
            <person name="Szebenyi C."/>
            <person name="Tomsovsky M."/>
            <person name="Tulloss R.E."/>
            <person name="Uehling J."/>
            <person name="Grigoriev I.V."/>
            <person name="Vagvolgyi C."/>
            <person name="Papp T."/>
            <person name="Martin F.M."/>
            <person name="Miettinen O."/>
            <person name="Hibbett D.S."/>
            <person name="Nagy L.G."/>
        </authorList>
    </citation>
    <scope>NUCLEOTIDE SEQUENCE [LARGE SCALE GENOMIC DNA]</scope>
    <source>
        <strain evidence="1 2">NL-1719</strain>
    </source>
</reference>
<accession>A0ACD3AJP1</accession>
<evidence type="ECO:0000313" key="1">
    <source>
        <dbReference type="EMBL" id="TFK65746.1"/>
    </source>
</evidence>
<gene>
    <name evidence="1" type="ORF">BDN72DRAFT_845200</name>
</gene>
<proteinExistence type="predicted"/>
<sequence>MLHPRLPRELETIIFIEAFRNQADDLPSLFLVAKRVRAWLAPIAFKVVIVQANRVFPLGFQSISHFEDYGIHIQHLLVLDETWQDITKNLDKCLSYCPNITDLGLWQNQLGVKLESFLNLSKLTRLGVDVKYIAYPIGAITTAAQFQNTPTPNPVATATANIALFPNITHLNIVGPSANYDLVEILARHFPNLSHISMEISSAYLAPLIFVSVLRFFKHLKTLVWWEKGEPQTSRPRPIRLDDPRVVSIVMNSVKGWENSARGEQSGIWELADEMIMKKRI</sequence>
<organism evidence="1 2">
    <name type="scientific">Pluteus cervinus</name>
    <dbReference type="NCBI Taxonomy" id="181527"/>
    <lineage>
        <taxon>Eukaryota</taxon>
        <taxon>Fungi</taxon>
        <taxon>Dikarya</taxon>
        <taxon>Basidiomycota</taxon>
        <taxon>Agaricomycotina</taxon>
        <taxon>Agaricomycetes</taxon>
        <taxon>Agaricomycetidae</taxon>
        <taxon>Agaricales</taxon>
        <taxon>Pluteineae</taxon>
        <taxon>Pluteaceae</taxon>
        <taxon>Pluteus</taxon>
    </lineage>
</organism>
<name>A0ACD3AJP1_9AGAR</name>
<evidence type="ECO:0000313" key="2">
    <source>
        <dbReference type="Proteomes" id="UP000308600"/>
    </source>
</evidence>
<protein>
    <submittedName>
        <fullName evidence="1">Uncharacterized protein</fullName>
    </submittedName>
</protein>
<dbReference type="EMBL" id="ML208427">
    <property type="protein sequence ID" value="TFK65746.1"/>
    <property type="molecule type" value="Genomic_DNA"/>
</dbReference>